<dbReference type="InterPro" id="IPR016936">
    <property type="entry name" value="UCP029693"/>
</dbReference>
<keyword evidence="1" id="KW-0472">Membrane</keyword>
<evidence type="ECO:0000313" key="2">
    <source>
        <dbReference type="EMBL" id="TPD59773.1"/>
    </source>
</evidence>
<sequence>MWQKFTDFRYWIADHMSFSVVRTLLLGLIVLVILYFVLGAVFIHRINDDPEFKPENYASQGNSSHAVTIAAALVDREVNRNSWISNDPFFYPSALLDNMAHYQQGIISVVARFSFDLKDQLGRTRGSSMEDPDLKNATSALQYAGDQWIWEPSISFFPVSSSEAQYRAGLAKLRAYNNKVADGSAVFERRTDNLQVTLERFAVDIGASSAIIDRHIREGFGCMFDIEADDVFYNVKGQAYAYYMILQGLRQDFDQIITDRELTNTWDEMEKSLLAIIALDPTVVSNCSPDAMFLPNHLAAQGFYLLRARTQLKELTNILQK</sequence>
<dbReference type="Pfam" id="PF10095">
    <property type="entry name" value="DUF2333"/>
    <property type="match status" value="2"/>
</dbReference>
<dbReference type="Proteomes" id="UP000319148">
    <property type="component" value="Unassembled WGS sequence"/>
</dbReference>
<evidence type="ECO:0000313" key="3">
    <source>
        <dbReference type="Proteomes" id="UP000319148"/>
    </source>
</evidence>
<organism evidence="2 3">
    <name type="scientific">Emcibacter nanhaiensis</name>
    <dbReference type="NCBI Taxonomy" id="1505037"/>
    <lineage>
        <taxon>Bacteria</taxon>
        <taxon>Pseudomonadati</taxon>
        <taxon>Pseudomonadota</taxon>
        <taxon>Alphaproteobacteria</taxon>
        <taxon>Emcibacterales</taxon>
        <taxon>Emcibacteraceae</taxon>
        <taxon>Emcibacter</taxon>
    </lineage>
</organism>
<evidence type="ECO:0000256" key="1">
    <source>
        <dbReference type="SAM" id="Phobius"/>
    </source>
</evidence>
<keyword evidence="1" id="KW-1133">Transmembrane helix</keyword>
<name>A0A501PH31_9PROT</name>
<dbReference type="OrthoDB" id="7594726at2"/>
<keyword evidence="3" id="KW-1185">Reference proteome</keyword>
<accession>A0A501PH31</accession>
<gene>
    <name evidence="2" type="ORF">FIV46_09785</name>
</gene>
<feature type="transmembrane region" description="Helical" evidence="1">
    <location>
        <begin position="20"/>
        <end position="43"/>
    </location>
</feature>
<protein>
    <submittedName>
        <fullName evidence="2">DUF2333 family protein</fullName>
    </submittedName>
</protein>
<comment type="caution">
    <text evidence="2">The sequence shown here is derived from an EMBL/GenBank/DDBJ whole genome shotgun (WGS) entry which is preliminary data.</text>
</comment>
<keyword evidence="1" id="KW-0812">Transmembrane</keyword>
<dbReference type="AlphaFoldDB" id="A0A501PH31"/>
<proteinExistence type="predicted"/>
<reference evidence="3" key="1">
    <citation type="submission" date="2019-06" db="EMBL/GenBank/DDBJ databases">
        <title>The complete genome of Emcibacter congregatus ZYLT.</title>
        <authorList>
            <person name="Zhao Z."/>
        </authorList>
    </citation>
    <scope>NUCLEOTIDE SEQUENCE [LARGE SCALE GENOMIC DNA]</scope>
    <source>
        <strain evidence="3">MCCC 1A06723</strain>
    </source>
</reference>
<dbReference type="EMBL" id="VFIY01000010">
    <property type="protein sequence ID" value="TPD59773.1"/>
    <property type="molecule type" value="Genomic_DNA"/>
</dbReference>
<dbReference type="RefSeq" id="WP_139940745.1">
    <property type="nucleotide sequence ID" value="NZ_JBHSYP010000006.1"/>
</dbReference>